<feature type="domain" description="Beta-hexosaminidase bacterial type N-terminal" evidence="9">
    <location>
        <begin position="41"/>
        <end position="167"/>
    </location>
</feature>
<dbReference type="EMBL" id="CP034183">
    <property type="protein sequence ID" value="AZI43891.1"/>
    <property type="molecule type" value="Genomic_DNA"/>
</dbReference>
<sequence length="680" mass="73498">MGKGGKKVLLTAALLLTPALAAPAALTPVLDALAAQPSKVLIPAPQKAEFSAGVLPLTNLGLKLVGSAPELSWAARDLKAEWQTRLEQKLADSGKLNITIGTRADTELAAKAKAAGLYTEQPEGYALWVDAGGAYIVGADARGAYYGAQTLRQLLTPAGLRFARIQDFPGLKQRVAMIYLDSYSKGVNDRLIPMLAELKYNAVLIMSNYVQWDVARAGGWASAGGATKAEAARVADLARSYGLEPIPLIETLGHVAWMFQGGKNLDLVQDPQSQNPYAYDTLNPETYTRVLFPVLKEAVETFKPKQIHLGHDEVRNRDRFPARENGKAVGFEKLFVDDTIKLHDYLKSMNVGTIIWHDAAFADSVVSSLPAQLPKDLTVASWNYNPAPDYPILSTIKDAGFTALGTSWGDPLNTETYAAAALKRGANGMIQTRWTGYFGNPSIWDGQADQGVNYVRGGNSFWNPAAKPLAEVDPTLAETTYRDLYAPTPYAQHAGQLVDLSKLVTRTLADNDENGWIHKGPDIDLSGLPTGNVKIGAYRFAISGAVMLKGARGAASDLPTQATIELNQKAARLAFLHTTGWTTPVNRELIGRYEIAYADGSKIVQPLEYGRHIRAWTELTPSSMVQAPGWRGQTKDGLAVNLGVLDWVNPKPDQVIKTVTLISESKQANPTLVGLTVVGK</sequence>
<feature type="active site" description="Proton donor" evidence="6">
    <location>
        <position position="313"/>
    </location>
</feature>
<dbReference type="GO" id="GO:0005975">
    <property type="term" value="P:carbohydrate metabolic process"/>
    <property type="evidence" value="ECO:0007669"/>
    <property type="project" value="InterPro"/>
</dbReference>
<dbReference type="AlphaFoldDB" id="A0A3G8YQE9"/>
<feature type="signal peptide" evidence="7">
    <location>
        <begin position="1"/>
        <end position="21"/>
    </location>
</feature>
<keyword evidence="7" id="KW-0732">Signal</keyword>
<protein>
    <recommendedName>
        <fullName evidence="3">beta-N-acetylhexosaminidase</fullName>
        <ecNumber evidence="3">3.2.1.52</ecNumber>
    </recommendedName>
</protein>
<dbReference type="GO" id="GO:0004563">
    <property type="term" value="F:beta-N-acetylhexosaminidase activity"/>
    <property type="evidence" value="ECO:0007669"/>
    <property type="project" value="UniProtKB-EC"/>
</dbReference>
<keyword evidence="4 10" id="KW-0378">Hydrolase</keyword>
<comment type="similarity">
    <text evidence="2">Belongs to the glycosyl hydrolase 20 family.</text>
</comment>
<dbReference type="SUPFAM" id="SSF51445">
    <property type="entry name" value="(Trans)glycosidases"/>
    <property type="match status" value="1"/>
</dbReference>
<proteinExistence type="inferred from homology"/>
<dbReference type="SUPFAM" id="SSF55545">
    <property type="entry name" value="beta-N-acetylhexosaminidase-like domain"/>
    <property type="match status" value="1"/>
</dbReference>
<evidence type="ECO:0000256" key="4">
    <source>
        <dbReference type="ARBA" id="ARBA00022801"/>
    </source>
</evidence>
<dbReference type="Pfam" id="PF00728">
    <property type="entry name" value="Glyco_hydro_20"/>
    <property type="match status" value="1"/>
</dbReference>
<evidence type="ECO:0000313" key="11">
    <source>
        <dbReference type="Proteomes" id="UP000276417"/>
    </source>
</evidence>
<dbReference type="Gene3D" id="3.20.20.80">
    <property type="entry name" value="Glycosidases"/>
    <property type="match status" value="1"/>
</dbReference>
<dbReference type="OrthoDB" id="73164at2"/>
<dbReference type="EC" id="3.2.1.52" evidence="3"/>
<dbReference type="PANTHER" id="PTHR22600">
    <property type="entry name" value="BETA-HEXOSAMINIDASE"/>
    <property type="match status" value="1"/>
</dbReference>
<evidence type="ECO:0000256" key="3">
    <source>
        <dbReference type="ARBA" id="ARBA00012663"/>
    </source>
</evidence>
<reference evidence="10 11" key="1">
    <citation type="submission" date="2018-11" db="EMBL/GenBank/DDBJ databases">
        <title>Deinococcus shelandsis sp. nov., isolated from South Shetland Islands soil of Antarctica.</title>
        <authorList>
            <person name="Tian J."/>
        </authorList>
    </citation>
    <scope>NUCLEOTIDE SEQUENCE [LARGE SCALE GENOMIC DNA]</scope>
    <source>
        <strain evidence="10 11">S14-83T</strain>
    </source>
</reference>
<dbReference type="InterPro" id="IPR029018">
    <property type="entry name" value="Hex-like_dom2"/>
</dbReference>
<keyword evidence="11" id="KW-1185">Reference proteome</keyword>
<evidence type="ECO:0000313" key="10">
    <source>
        <dbReference type="EMBL" id="AZI43891.1"/>
    </source>
</evidence>
<dbReference type="Proteomes" id="UP000276417">
    <property type="component" value="Chromosome 1"/>
</dbReference>
<evidence type="ECO:0000259" key="8">
    <source>
        <dbReference type="Pfam" id="PF00728"/>
    </source>
</evidence>
<name>A0A3G8YQE9_9DEIO</name>
<evidence type="ECO:0000256" key="5">
    <source>
        <dbReference type="ARBA" id="ARBA00023295"/>
    </source>
</evidence>
<evidence type="ECO:0000256" key="7">
    <source>
        <dbReference type="SAM" id="SignalP"/>
    </source>
</evidence>
<dbReference type="GO" id="GO:0016020">
    <property type="term" value="C:membrane"/>
    <property type="evidence" value="ECO:0007669"/>
    <property type="project" value="TreeGrafter"/>
</dbReference>
<dbReference type="InterPro" id="IPR025705">
    <property type="entry name" value="Beta_hexosaminidase_sua/sub"/>
</dbReference>
<dbReference type="InterPro" id="IPR015883">
    <property type="entry name" value="Glyco_hydro_20_cat"/>
</dbReference>
<gene>
    <name evidence="10" type="ORF">EHF33_09340</name>
</gene>
<evidence type="ECO:0000259" key="9">
    <source>
        <dbReference type="Pfam" id="PF02838"/>
    </source>
</evidence>
<evidence type="ECO:0000256" key="2">
    <source>
        <dbReference type="ARBA" id="ARBA00006285"/>
    </source>
</evidence>
<dbReference type="GO" id="GO:0030203">
    <property type="term" value="P:glycosaminoglycan metabolic process"/>
    <property type="evidence" value="ECO:0007669"/>
    <property type="project" value="TreeGrafter"/>
</dbReference>
<evidence type="ECO:0000256" key="1">
    <source>
        <dbReference type="ARBA" id="ARBA00001231"/>
    </source>
</evidence>
<dbReference type="InterPro" id="IPR015882">
    <property type="entry name" value="HEX_bac_N"/>
</dbReference>
<comment type="catalytic activity">
    <reaction evidence="1">
        <text>Hydrolysis of terminal non-reducing N-acetyl-D-hexosamine residues in N-acetyl-beta-D-hexosaminides.</text>
        <dbReference type="EC" id="3.2.1.52"/>
    </reaction>
</comment>
<feature type="domain" description="Glycoside hydrolase family 20 catalytic" evidence="8">
    <location>
        <begin position="227"/>
        <end position="384"/>
    </location>
</feature>
<dbReference type="KEGG" id="dph:EHF33_09340"/>
<feature type="chain" id="PRO_5018097230" description="beta-N-acetylhexosaminidase" evidence="7">
    <location>
        <begin position="22"/>
        <end position="680"/>
    </location>
</feature>
<dbReference type="Pfam" id="PF02838">
    <property type="entry name" value="Glyco_hydro_20b"/>
    <property type="match status" value="1"/>
</dbReference>
<organism evidence="10 11">
    <name type="scientific">Deinococcus psychrotolerans</name>
    <dbReference type="NCBI Taxonomy" id="2489213"/>
    <lineage>
        <taxon>Bacteria</taxon>
        <taxon>Thermotogati</taxon>
        <taxon>Deinococcota</taxon>
        <taxon>Deinococci</taxon>
        <taxon>Deinococcales</taxon>
        <taxon>Deinococcaceae</taxon>
        <taxon>Deinococcus</taxon>
    </lineage>
</organism>
<accession>A0A3G8YQE9</accession>
<dbReference type="InterPro" id="IPR017853">
    <property type="entry name" value="GH"/>
</dbReference>
<dbReference type="Gene3D" id="3.30.379.10">
    <property type="entry name" value="Chitobiase/beta-hexosaminidase domain 2-like"/>
    <property type="match status" value="1"/>
</dbReference>
<dbReference type="PANTHER" id="PTHR22600:SF57">
    <property type="entry name" value="BETA-N-ACETYLHEXOSAMINIDASE"/>
    <property type="match status" value="1"/>
</dbReference>
<evidence type="ECO:0000256" key="6">
    <source>
        <dbReference type="PIRSR" id="PIRSR625705-1"/>
    </source>
</evidence>
<keyword evidence="5" id="KW-0326">Glycosidase</keyword>